<proteinExistence type="predicted"/>
<organism evidence="1 2">
    <name type="scientific">Duganella alba</name>
    <dbReference type="NCBI Taxonomy" id="2666081"/>
    <lineage>
        <taxon>Bacteria</taxon>
        <taxon>Pseudomonadati</taxon>
        <taxon>Pseudomonadota</taxon>
        <taxon>Betaproteobacteria</taxon>
        <taxon>Burkholderiales</taxon>
        <taxon>Oxalobacteraceae</taxon>
        <taxon>Telluria group</taxon>
        <taxon>Duganella</taxon>
    </lineage>
</organism>
<name>A0A6L5QAE8_9BURK</name>
<accession>A0A6L5QAE8</accession>
<comment type="caution">
    <text evidence="1">The sequence shown here is derived from an EMBL/GenBank/DDBJ whole genome shotgun (WGS) entry which is preliminary data.</text>
</comment>
<sequence>MNWFNDPLRAAALRLLLTRRLKISKASAPWLLQLEQLGLIGPTRHVGEYQLYAEKVDALRAYLLERWPQLPEAEEAFLARPEAVTVAALRGLRRSPLVLPARVSLLNRKTWSAWAGAHSKSGLRAPPEGVLLTTDEVLRLRTNPGLEMVDEKGTRLALDGYMALLGEVPIPERALAGGWQLAGIMPRLILTVENIGAFVDFPMLPSVLILHAPGWNTLLATQFIGRLPDHIPWLHFADLDPNGLRIGLSLRCAANGKQAMPWIPRAASVLIETHALPLPQPWPMLDLPTQLLSEPVLHELIRTQRWMEHEPLVLLSDFAQELSERANIGGYN</sequence>
<protein>
    <recommendedName>
        <fullName evidence="3">Wadjet protein JetD C-terminal domain-containing protein</fullName>
    </recommendedName>
</protein>
<dbReference type="Proteomes" id="UP000481037">
    <property type="component" value="Unassembled WGS sequence"/>
</dbReference>
<dbReference type="RefSeq" id="WP_154361839.1">
    <property type="nucleotide sequence ID" value="NZ_WKJM01000001.1"/>
</dbReference>
<evidence type="ECO:0000313" key="1">
    <source>
        <dbReference type="EMBL" id="MRX06508.1"/>
    </source>
</evidence>
<gene>
    <name evidence="1" type="ORF">GJ697_01505</name>
</gene>
<dbReference type="EMBL" id="WKJM01000001">
    <property type="protein sequence ID" value="MRX06508.1"/>
    <property type="molecule type" value="Genomic_DNA"/>
</dbReference>
<reference evidence="1 2" key="1">
    <citation type="submission" date="2019-11" db="EMBL/GenBank/DDBJ databases">
        <title>Novel species isolated from a subtropical stream in China.</title>
        <authorList>
            <person name="Lu H."/>
        </authorList>
    </citation>
    <scope>NUCLEOTIDE SEQUENCE [LARGE SCALE GENOMIC DNA]</scope>
    <source>
        <strain evidence="1 2">FT25W</strain>
    </source>
</reference>
<evidence type="ECO:0008006" key="3">
    <source>
        <dbReference type="Google" id="ProtNLM"/>
    </source>
</evidence>
<dbReference type="AlphaFoldDB" id="A0A6L5QAE8"/>
<evidence type="ECO:0000313" key="2">
    <source>
        <dbReference type="Proteomes" id="UP000481037"/>
    </source>
</evidence>
<keyword evidence="2" id="KW-1185">Reference proteome</keyword>